<dbReference type="SUPFAM" id="SSF53335">
    <property type="entry name" value="S-adenosyl-L-methionine-dependent methyltransferases"/>
    <property type="match status" value="1"/>
</dbReference>
<keyword evidence="6" id="KW-1185">Reference proteome</keyword>
<dbReference type="Pfam" id="PF08241">
    <property type="entry name" value="Methyltransf_11"/>
    <property type="match status" value="1"/>
</dbReference>
<dbReference type="RefSeq" id="WP_150040212.1">
    <property type="nucleotide sequence ID" value="NZ_OW485601.1"/>
</dbReference>
<proteinExistence type="predicted"/>
<dbReference type="PANTHER" id="PTHR43464">
    <property type="entry name" value="METHYLTRANSFERASE"/>
    <property type="match status" value="1"/>
</dbReference>
<organism evidence="5 6">
    <name type="scientific">Rhodovastum atsumiense</name>
    <dbReference type="NCBI Taxonomy" id="504468"/>
    <lineage>
        <taxon>Bacteria</taxon>
        <taxon>Pseudomonadati</taxon>
        <taxon>Pseudomonadota</taxon>
        <taxon>Alphaproteobacteria</taxon>
        <taxon>Acetobacterales</taxon>
        <taxon>Acetobacteraceae</taxon>
        <taxon>Rhodovastum</taxon>
    </lineage>
</organism>
<dbReference type="EMBL" id="VWPK01000010">
    <property type="protein sequence ID" value="KAA5612679.1"/>
    <property type="molecule type" value="Genomic_DNA"/>
</dbReference>
<evidence type="ECO:0000256" key="3">
    <source>
        <dbReference type="ARBA" id="ARBA00022691"/>
    </source>
</evidence>
<accession>A0A5M6IXI0</accession>
<comment type="caution">
    <text evidence="5">The sequence shown here is derived from an EMBL/GenBank/DDBJ whole genome shotgun (WGS) entry which is preliminary data.</text>
</comment>
<feature type="domain" description="Methyltransferase type 11" evidence="4">
    <location>
        <begin position="67"/>
        <end position="156"/>
    </location>
</feature>
<dbReference type="GO" id="GO:0008757">
    <property type="term" value="F:S-adenosylmethionine-dependent methyltransferase activity"/>
    <property type="evidence" value="ECO:0007669"/>
    <property type="project" value="InterPro"/>
</dbReference>
<name>A0A5M6IXI0_9PROT</name>
<keyword evidence="3" id="KW-0949">S-adenosyl-L-methionine</keyword>
<evidence type="ECO:0000259" key="4">
    <source>
        <dbReference type="Pfam" id="PF08241"/>
    </source>
</evidence>
<dbReference type="InterPro" id="IPR029063">
    <property type="entry name" value="SAM-dependent_MTases_sf"/>
</dbReference>
<dbReference type="InterPro" id="IPR013216">
    <property type="entry name" value="Methyltransf_11"/>
</dbReference>
<evidence type="ECO:0000313" key="5">
    <source>
        <dbReference type="EMBL" id="KAA5612679.1"/>
    </source>
</evidence>
<evidence type="ECO:0000256" key="1">
    <source>
        <dbReference type="ARBA" id="ARBA00022603"/>
    </source>
</evidence>
<evidence type="ECO:0000256" key="2">
    <source>
        <dbReference type="ARBA" id="ARBA00022679"/>
    </source>
</evidence>
<keyword evidence="2 5" id="KW-0808">Transferase</keyword>
<dbReference type="PANTHER" id="PTHR43464:SF19">
    <property type="entry name" value="UBIQUINONE BIOSYNTHESIS O-METHYLTRANSFERASE, MITOCHONDRIAL"/>
    <property type="match status" value="1"/>
</dbReference>
<evidence type="ECO:0000313" key="6">
    <source>
        <dbReference type="Proteomes" id="UP000325255"/>
    </source>
</evidence>
<gene>
    <name evidence="5" type="ORF">F1189_08025</name>
</gene>
<dbReference type="CDD" id="cd02440">
    <property type="entry name" value="AdoMet_MTases"/>
    <property type="match status" value="1"/>
</dbReference>
<sequence>MIAIVRKAARRGYALLFPRAFKRHHELSYWNRRYLEQNGCLSNAHYEPLYTTVYGLRREDYAGKRVLDIGCGPRGSLEWADMTAERVGLDPLVAEYLKLGADRHRMRYVASGSENIPFPTGHFDIVTCLNALDHVDDLARTIREIGRVTKPGGCFLLSVEIDHPPTPTEPITIDDQALGKLAADFTVAAAFRVGTPADHDLHRAVVTRSPAYVPGRPGIHVARYVRHQGSTSDG</sequence>
<dbReference type="Gene3D" id="3.40.50.150">
    <property type="entry name" value="Vaccinia Virus protein VP39"/>
    <property type="match status" value="1"/>
</dbReference>
<dbReference type="GO" id="GO:0032259">
    <property type="term" value="P:methylation"/>
    <property type="evidence" value="ECO:0007669"/>
    <property type="project" value="UniProtKB-KW"/>
</dbReference>
<dbReference type="Proteomes" id="UP000325255">
    <property type="component" value="Unassembled WGS sequence"/>
</dbReference>
<protein>
    <submittedName>
        <fullName evidence="5">Class I SAM-dependent methyltransferase</fullName>
    </submittedName>
</protein>
<dbReference type="OrthoDB" id="9795634at2"/>
<keyword evidence="1 5" id="KW-0489">Methyltransferase</keyword>
<reference evidence="5 6" key="1">
    <citation type="submission" date="2019-09" db="EMBL/GenBank/DDBJ databases">
        <title>Genome sequence of Rhodovastum atsumiense, a diverse member of the Acetobacteraceae family of non-sulfur purple photosynthetic bacteria.</title>
        <authorList>
            <person name="Meyer T."/>
            <person name="Kyndt J."/>
        </authorList>
    </citation>
    <scope>NUCLEOTIDE SEQUENCE [LARGE SCALE GENOMIC DNA]</scope>
    <source>
        <strain evidence="5 6">DSM 21279</strain>
    </source>
</reference>
<dbReference type="AlphaFoldDB" id="A0A5M6IXI0"/>